<dbReference type="GO" id="GO:0009272">
    <property type="term" value="P:fungal-type cell wall biogenesis"/>
    <property type="evidence" value="ECO:0007669"/>
    <property type="project" value="UniProtKB-ARBA"/>
</dbReference>
<dbReference type="PANTHER" id="PTHR10587">
    <property type="entry name" value="GLYCOSYL TRANSFERASE-RELATED"/>
    <property type="match status" value="1"/>
</dbReference>
<evidence type="ECO:0000313" key="6">
    <source>
        <dbReference type="EMBL" id="KAF9335933.1"/>
    </source>
</evidence>
<keyword evidence="1" id="KW-0479">Metal-binding</keyword>
<sequence>MVKVTSLLALSATIAVAFGHIPVFGKRHAHGSKHPHGRRGHVHYMLEKRAATAPEPQGCSSTYTPVAAGAWPVLDCILFIQDPQVQTWLKLVDMTKIPVYPLSNNGLCPTDLTTIPRTSAGGPARRSRAVSYPESLRRAYNEGHQIAIHTWSHHSMTSLSNEQVVAELRWTEKAIFSIIGVTPLWWRPPFGDVDNRVRAIATQLGYKTSIWTQDFDTNDIPTMATGFIVLKHDLFPQEVAVSVNGVLPLAFADKSLVMEPIAKCIGDGKPYKEGAGTFVLGGAPAPAGDNGSTGASTTVSGPARAAAPTSPTVKTSGVSERLTGAGYQSVVVVGSTLAMVLVGTF</sequence>
<feature type="signal peptide" evidence="4">
    <location>
        <begin position="1"/>
        <end position="19"/>
    </location>
</feature>
<dbReference type="EMBL" id="JAAAUY010000080">
    <property type="protein sequence ID" value="KAF9335933.1"/>
    <property type="molecule type" value="Genomic_DNA"/>
</dbReference>
<dbReference type="GO" id="GO:0005975">
    <property type="term" value="P:carbohydrate metabolic process"/>
    <property type="evidence" value="ECO:0007669"/>
    <property type="project" value="InterPro"/>
</dbReference>
<dbReference type="SUPFAM" id="SSF88713">
    <property type="entry name" value="Glycoside hydrolase/deacetylase"/>
    <property type="match status" value="1"/>
</dbReference>
<proteinExistence type="predicted"/>
<evidence type="ECO:0000313" key="7">
    <source>
        <dbReference type="Proteomes" id="UP000696485"/>
    </source>
</evidence>
<evidence type="ECO:0000256" key="1">
    <source>
        <dbReference type="ARBA" id="ARBA00022723"/>
    </source>
</evidence>
<dbReference type="InterPro" id="IPR011330">
    <property type="entry name" value="Glyco_hydro/deAcase_b/a-brl"/>
</dbReference>
<feature type="domain" description="NodB homology" evidence="5">
    <location>
        <begin position="85"/>
        <end position="279"/>
    </location>
</feature>
<dbReference type="GO" id="GO:0046872">
    <property type="term" value="F:metal ion binding"/>
    <property type="evidence" value="ECO:0007669"/>
    <property type="project" value="UniProtKB-KW"/>
</dbReference>
<evidence type="ECO:0000256" key="4">
    <source>
        <dbReference type="SAM" id="SignalP"/>
    </source>
</evidence>
<feature type="region of interest" description="Disordered" evidence="3">
    <location>
        <begin position="289"/>
        <end position="317"/>
    </location>
</feature>
<dbReference type="Pfam" id="PF01522">
    <property type="entry name" value="Polysacc_deac_1"/>
    <property type="match status" value="1"/>
</dbReference>
<dbReference type="Gene3D" id="3.20.20.370">
    <property type="entry name" value="Glycoside hydrolase/deacetylase"/>
    <property type="match status" value="1"/>
</dbReference>
<name>A0A9P5SRD3_9FUNG</name>
<evidence type="ECO:0000256" key="3">
    <source>
        <dbReference type="SAM" id="MobiDB-lite"/>
    </source>
</evidence>
<dbReference type="Proteomes" id="UP000696485">
    <property type="component" value="Unassembled WGS sequence"/>
</dbReference>
<comment type="caution">
    <text evidence="6">The sequence shown here is derived from an EMBL/GenBank/DDBJ whole genome shotgun (WGS) entry which is preliminary data.</text>
</comment>
<feature type="compositionally biased region" description="Polar residues" evidence="3">
    <location>
        <begin position="290"/>
        <end position="300"/>
    </location>
</feature>
<evidence type="ECO:0000259" key="5">
    <source>
        <dbReference type="PROSITE" id="PS51677"/>
    </source>
</evidence>
<feature type="chain" id="PRO_5040351222" evidence="4">
    <location>
        <begin position="20"/>
        <end position="345"/>
    </location>
</feature>
<dbReference type="GO" id="GO:0004099">
    <property type="term" value="F:chitin deacetylase activity"/>
    <property type="evidence" value="ECO:0007669"/>
    <property type="project" value="TreeGrafter"/>
</dbReference>
<keyword evidence="2" id="KW-0378">Hydrolase</keyword>
<dbReference type="PANTHER" id="PTHR10587:SF133">
    <property type="entry name" value="CHITIN DEACETYLASE 1-RELATED"/>
    <property type="match status" value="1"/>
</dbReference>
<dbReference type="PROSITE" id="PS51677">
    <property type="entry name" value="NODB"/>
    <property type="match status" value="1"/>
</dbReference>
<evidence type="ECO:0000256" key="2">
    <source>
        <dbReference type="ARBA" id="ARBA00022801"/>
    </source>
</evidence>
<accession>A0A9P5SRD3</accession>
<dbReference type="AlphaFoldDB" id="A0A9P5SRD3"/>
<gene>
    <name evidence="6" type="primary">CDA2_17</name>
    <name evidence="6" type="ORF">BG006_010264</name>
</gene>
<dbReference type="InterPro" id="IPR002509">
    <property type="entry name" value="NODB_dom"/>
</dbReference>
<protein>
    <submittedName>
        <fullName evidence="6">Chitin deacetylase</fullName>
    </submittedName>
</protein>
<organism evidence="6 7">
    <name type="scientific">Podila minutissima</name>
    <dbReference type="NCBI Taxonomy" id="64525"/>
    <lineage>
        <taxon>Eukaryota</taxon>
        <taxon>Fungi</taxon>
        <taxon>Fungi incertae sedis</taxon>
        <taxon>Mucoromycota</taxon>
        <taxon>Mortierellomycotina</taxon>
        <taxon>Mortierellomycetes</taxon>
        <taxon>Mortierellales</taxon>
        <taxon>Mortierellaceae</taxon>
        <taxon>Podila</taxon>
    </lineage>
</organism>
<dbReference type="GO" id="GO:0016020">
    <property type="term" value="C:membrane"/>
    <property type="evidence" value="ECO:0007669"/>
    <property type="project" value="TreeGrafter"/>
</dbReference>
<dbReference type="InterPro" id="IPR050248">
    <property type="entry name" value="Polysacc_deacetylase_ArnD"/>
</dbReference>
<reference evidence="6" key="1">
    <citation type="journal article" date="2020" name="Fungal Divers.">
        <title>Resolving the Mortierellaceae phylogeny through synthesis of multi-gene phylogenetics and phylogenomics.</title>
        <authorList>
            <person name="Vandepol N."/>
            <person name="Liber J."/>
            <person name="Desiro A."/>
            <person name="Na H."/>
            <person name="Kennedy M."/>
            <person name="Barry K."/>
            <person name="Grigoriev I.V."/>
            <person name="Miller A.N."/>
            <person name="O'Donnell K."/>
            <person name="Stajich J.E."/>
            <person name="Bonito G."/>
        </authorList>
    </citation>
    <scope>NUCLEOTIDE SEQUENCE</scope>
    <source>
        <strain evidence="6">NVP1</strain>
    </source>
</reference>
<keyword evidence="7" id="KW-1185">Reference proteome</keyword>
<keyword evidence="4" id="KW-0732">Signal</keyword>